<dbReference type="EMBL" id="JACBKZ010000002">
    <property type="protein sequence ID" value="KAF5958828.1"/>
    <property type="molecule type" value="Genomic_DNA"/>
</dbReference>
<feature type="region of interest" description="Disordered" evidence="21">
    <location>
        <begin position="590"/>
        <end position="613"/>
    </location>
</feature>
<evidence type="ECO:0000256" key="18">
    <source>
        <dbReference type="ARBA" id="ARBA00067336"/>
    </source>
</evidence>
<keyword evidence="10" id="KW-0342">GTP-binding</keyword>
<comment type="caution">
    <text evidence="22">The sequence shown here is derived from an EMBL/GenBank/DDBJ whole genome shotgun (WGS) entry which is preliminary data.</text>
</comment>
<evidence type="ECO:0000256" key="4">
    <source>
        <dbReference type="ARBA" id="ARBA00006270"/>
    </source>
</evidence>
<keyword evidence="20" id="KW-0349">Heme</keyword>
<evidence type="ECO:0000256" key="2">
    <source>
        <dbReference type="ARBA" id="ARBA00004342"/>
    </source>
</evidence>
<keyword evidence="13" id="KW-0636">Prenylation</keyword>
<comment type="similarity">
    <text evidence="4">Belongs to the small GTPase superfamily. Rab family.</text>
</comment>
<dbReference type="SUPFAM" id="SSF52540">
    <property type="entry name" value="P-loop containing nucleoside triphosphate hydrolases"/>
    <property type="match status" value="1"/>
</dbReference>
<dbReference type="InterPro" id="IPR017972">
    <property type="entry name" value="Cyt_P450_CS"/>
</dbReference>
<dbReference type="GO" id="GO:0016705">
    <property type="term" value="F:oxidoreductase activity, acting on paired donors, with incorporation or reduction of molecular oxygen"/>
    <property type="evidence" value="ECO:0007669"/>
    <property type="project" value="InterPro"/>
</dbReference>
<sequence length="613" mass="68967">MGTFLEKHCSRYGKVFKSHLFGSPTIVSCDHELNTFILQNEGKLFQSSYPKPVLDILGKLSIMLVSGDLHRKLRSIAVSFISVSRTKPDFLHYVEKLSTSVMESWKAHQEVSFYKEAKKFTLYVMLKYVLDIEPEDPLAPKILEDFLTFMKGFVSIPVYVPGTPYAKAVKARARLSSTLKEIIKEREKREVGHVKGDFLDEIMQKGNLSDEERVSVALDILLAGYETTSGLLGLVVYFIAQSPSVLQQLKEEHQALRRRKKDGEPLSLEDYKEMEFTSNVISESLRCGNLVKFVHRKALQDVEFKEFLIPAGWKVLPILSSPHLDPSLHNNPSQFDPSRWADSDQAISKKVSPFGGGLRLCPGTDLAKVETALFLHHLVLNYRWKTKVDESPISCPYLDFNRDLLLKIEPIENRSVESVGKSCLLLQFTDKRFQPVHDLTIGVEFGARMVTIDGRPIKLQIWDTAGQESFRSITRSYYRGAAGALLVYDITRRETFNHLASWLEDARQHANPNMTIMLIGNKCDLAHRRAISKEEGEQFAKENGLLFLEASARTAQNVEEAFIRTAAKILQKIQEGVFDVSNESSGIKVGYGRPQGPSGSRDGTVAQSGACCG</sequence>
<dbReference type="GO" id="GO:0016125">
    <property type="term" value="P:sterol metabolic process"/>
    <property type="evidence" value="ECO:0007669"/>
    <property type="project" value="TreeGrafter"/>
</dbReference>
<comment type="pathway">
    <text evidence="14">Plant hormone biosynthesis; brassinosteroid biosynthesis.</text>
</comment>
<dbReference type="GO" id="GO:0005525">
    <property type="term" value="F:GTP binding"/>
    <property type="evidence" value="ECO:0007669"/>
    <property type="project" value="UniProtKB-KW"/>
</dbReference>
<dbReference type="PROSITE" id="PS00086">
    <property type="entry name" value="CYTOCHROME_P450"/>
    <property type="match status" value="1"/>
</dbReference>
<dbReference type="InterPro" id="IPR001806">
    <property type="entry name" value="Small_GTPase"/>
</dbReference>
<dbReference type="SMART" id="SM00176">
    <property type="entry name" value="RAN"/>
    <property type="match status" value="1"/>
</dbReference>
<dbReference type="NCBIfam" id="TIGR00231">
    <property type="entry name" value="small_GTP"/>
    <property type="match status" value="1"/>
</dbReference>
<keyword evidence="23" id="KW-1185">Reference proteome</keyword>
<keyword evidence="12" id="KW-0449">Lipoprotein</keyword>
<dbReference type="PROSITE" id="PS51257">
    <property type="entry name" value="PROKAR_LIPOPROTEIN"/>
    <property type="match status" value="1"/>
</dbReference>
<comment type="pathway">
    <text evidence="17">Steroid biosynthesis.</text>
</comment>
<dbReference type="Proteomes" id="UP000593564">
    <property type="component" value="Unassembled WGS sequence"/>
</dbReference>
<dbReference type="GO" id="GO:0020037">
    <property type="term" value="F:heme binding"/>
    <property type="evidence" value="ECO:0007669"/>
    <property type="project" value="InterPro"/>
</dbReference>
<dbReference type="FunFam" id="1.10.630.10:FF:000057">
    <property type="entry name" value="Cytochrome P450 724B1"/>
    <property type="match status" value="1"/>
</dbReference>
<dbReference type="GO" id="GO:0010268">
    <property type="term" value="P:brassinosteroid homeostasis"/>
    <property type="evidence" value="ECO:0007669"/>
    <property type="project" value="TreeGrafter"/>
</dbReference>
<evidence type="ECO:0000313" key="23">
    <source>
        <dbReference type="Proteomes" id="UP000593564"/>
    </source>
</evidence>
<evidence type="ECO:0000256" key="9">
    <source>
        <dbReference type="ARBA" id="ARBA00023004"/>
    </source>
</evidence>
<evidence type="ECO:0000256" key="3">
    <source>
        <dbReference type="ARBA" id="ARBA00004972"/>
    </source>
</evidence>
<evidence type="ECO:0000256" key="13">
    <source>
        <dbReference type="ARBA" id="ARBA00023289"/>
    </source>
</evidence>
<evidence type="ECO:0000256" key="7">
    <source>
        <dbReference type="ARBA" id="ARBA00022741"/>
    </source>
</evidence>
<keyword evidence="8" id="KW-1133">Transmembrane helix</keyword>
<dbReference type="PROSITE" id="PS51421">
    <property type="entry name" value="RAS"/>
    <property type="match status" value="1"/>
</dbReference>
<dbReference type="PRINTS" id="PR00449">
    <property type="entry name" value="RASTRNSFRMNG"/>
</dbReference>
<dbReference type="GO" id="GO:0005886">
    <property type="term" value="C:plasma membrane"/>
    <property type="evidence" value="ECO:0007669"/>
    <property type="project" value="UniProtKB-SubCell"/>
</dbReference>
<reference evidence="23" key="1">
    <citation type="journal article" date="2020" name="Nat. Commun.">
        <title>Genome assembly of wild tea tree DASZ reveals pedigree and selection history of tea varieties.</title>
        <authorList>
            <person name="Zhang W."/>
            <person name="Zhang Y."/>
            <person name="Qiu H."/>
            <person name="Guo Y."/>
            <person name="Wan H."/>
            <person name="Zhang X."/>
            <person name="Scossa F."/>
            <person name="Alseekh S."/>
            <person name="Zhang Q."/>
            <person name="Wang P."/>
            <person name="Xu L."/>
            <person name="Schmidt M.H."/>
            <person name="Jia X."/>
            <person name="Li D."/>
            <person name="Zhu A."/>
            <person name="Guo F."/>
            <person name="Chen W."/>
            <person name="Ni D."/>
            <person name="Usadel B."/>
            <person name="Fernie A.R."/>
            <person name="Wen W."/>
        </authorList>
    </citation>
    <scope>NUCLEOTIDE SEQUENCE [LARGE SCALE GENOMIC DNA]</scope>
    <source>
        <strain evidence="23">cv. G240</strain>
    </source>
</reference>
<dbReference type="FunFam" id="3.40.50.300:FF:000263">
    <property type="entry name" value="Ras-related protein RABB1c"/>
    <property type="match status" value="1"/>
</dbReference>
<comment type="pathway">
    <text evidence="3">Hormone biosynthesis.</text>
</comment>
<comment type="catalytic activity">
    <reaction evidence="15">
        <text>campesterol + reduced [NADPH--hemoprotein reductase] + O2 = (22S)-22-hydroxycampesterol + oxidized [NADPH--hemoprotein reductase] + H2O + H(+)</text>
        <dbReference type="Rhea" id="RHEA:69835"/>
        <dbReference type="Rhea" id="RHEA-COMP:11964"/>
        <dbReference type="Rhea" id="RHEA-COMP:11965"/>
        <dbReference type="ChEBI" id="CHEBI:15377"/>
        <dbReference type="ChEBI" id="CHEBI:15378"/>
        <dbReference type="ChEBI" id="CHEBI:15379"/>
        <dbReference type="ChEBI" id="CHEBI:28623"/>
        <dbReference type="ChEBI" id="CHEBI:57618"/>
        <dbReference type="ChEBI" id="CHEBI:58210"/>
        <dbReference type="ChEBI" id="CHEBI:72331"/>
    </reaction>
    <physiologicalReaction direction="left-to-right" evidence="15">
        <dbReference type="Rhea" id="RHEA:69836"/>
    </physiologicalReaction>
</comment>
<dbReference type="GO" id="GO:0005506">
    <property type="term" value="F:iron ion binding"/>
    <property type="evidence" value="ECO:0007669"/>
    <property type="project" value="InterPro"/>
</dbReference>
<organism evidence="22 23">
    <name type="scientific">Camellia sinensis</name>
    <name type="common">Tea plant</name>
    <name type="synonym">Thea sinensis</name>
    <dbReference type="NCBI Taxonomy" id="4442"/>
    <lineage>
        <taxon>Eukaryota</taxon>
        <taxon>Viridiplantae</taxon>
        <taxon>Streptophyta</taxon>
        <taxon>Embryophyta</taxon>
        <taxon>Tracheophyta</taxon>
        <taxon>Spermatophyta</taxon>
        <taxon>Magnoliopsida</taxon>
        <taxon>eudicotyledons</taxon>
        <taxon>Gunneridae</taxon>
        <taxon>Pentapetalae</taxon>
        <taxon>asterids</taxon>
        <taxon>Ericales</taxon>
        <taxon>Theaceae</taxon>
        <taxon>Camellia</taxon>
    </lineage>
</organism>
<dbReference type="GO" id="GO:0004497">
    <property type="term" value="F:monooxygenase activity"/>
    <property type="evidence" value="ECO:0007669"/>
    <property type="project" value="UniProtKB-KW"/>
</dbReference>
<proteinExistence type="inferred from homology"/>
<evidence type="ECO:0000256" key="6">
    <source>
        <dbReference type="ARBA" id="ARBA00022723"/>
    </source>
</evidence>
<comment type="function">
    <text evidence="16">Intracellular vesicle trafficking and protein transport.</text>
</comment>
<dbReference type="InterPro" id="IPR005225">
    <property type="entry name" value="Small_GTP-bd"/>
</dbReference>
<comment type="similarity">
    <text evidence="20">Belongs to the cytochrome P450 family.</text>
</comment>
<dbReference type="SMART" id="SM00174">
    <property type="entry name" value="RHO"/>
    <property type="match status" value="1"/>
</dbReference>
<dbReference type="InterPro" id="IPR036396">
    <property type="entry name" value="Cyt_P450_sf"/>
</dbReference>
<evidence type="ECO:0000256" key="11">
    <source>
        <dbReference type="ARBA" id="ARBA00023136"/>
    </source>
</evidence>
<reference evidence="22 23" key="2">
    <citation type="submission" date="2020-07" db="EMBL/GenBank/DDBJ databases">
        <title>Genome assembly of wild tea tree DASZ reveals pedigree and selection history of tea varieties.</title>
        <authorList>
            <person name="Zhang W."/>
        </authorList>
    </citation>
    <scope>NUCLEOTIDE SEQUENCE [LARGE SCALE GENOMIC DNA]</scope>
    <source>
        <strain evidence="23">cv. G240</strain>
        <tissue evidence="22">Leaf</tissue>
    </source>
</reference>
<gene>
    <name evidence="22" type="ORF">HYC85_006053</name>
</gene>
<keyword evidence="6 20" id="KW-0479">Metal-binding</keyword>
<dbReference type="PROSITE" id="PS51419">
    <property type="entry name" value="RAB"/>
    <property type="match status" value="1"/>
</dbReference>
<protein>
    <recommendedName>
        <fullName evidence="18">Cytochrome P450 724B1</fullName>
    </recommendedName>
    <alternativeName>
        <fullName evidence="19">(22S)-22-hydroxycampesterol synthase</fullName>
    </alternativeName>
</protein>
<evidence type="ECO:0000256" key="12">
    <source>
        <dbReference type="ARBA" id="ARBA00023288"/>
    </source>
</evidence>
<accession>A0A7J7I3V7</accession>
<comment type="subcellular location">
    <subcellularLocation>
        <location evidence="2">Cell membrane</location>
        <topology evidence="2">Lipid-anchor</topology>
        <orientation evidence="2">Cytoplasmic side</orientation>
    </subcellularLocation>
    <subcellularLocation>
        <location evidence="1">Membrane</location>
        <topology evidence="1">Single-pass membrane protein</topology>
    </subcellularLocation>
</comment>
<keyword evidence="20" id="KW-0560">Oxidoreductase</keyword>
<dbReference type="PROSITE" id="PS51420">
    <property type="entry name" value="RHO"/>
    <property type="match status" value="1"/>
</dbReference>
<dbReference type="InterPro" id="IPR001128">
    <property type="entry name" value="Cyt_P450"/>
</dbReference>
<dbReference type="SMART" id="SM00175">
    <property type="entry name" value="RAB"/>
    <property type="match status" value="1"/>
</dbReference>
<keyword evidence="9 20" id="KW-0408">Iron</keyword>
<dbReference type="GO" id="GO:0003924">
    <property type="term" value="F:GTPase activity"/>
    <property type="evidence" value="ECO:0007669"/>
    <property type="project" value="InterPro"/>
</dbReference>
<evidence type="ECO:0000256" key="21">
    <source>
        <dbReference type="SAM" id="MobiDB-lite"/>
    </source>
</evidence>
<evidence type="ECO:0000256" key="1">
    <source>
        <dbReference type="ARBA" id="ARBA00004167"/>
    </source>
</evidence>
<evidence type="ECO:0000256" key="17">
    <source>
        <dbReference type="ARBA" id="ARBA00060577"/>
    </source>
</evidence>
<dbReference type="SUPFAM" id="SSF48264">
    <property type="entry name" value="Cytochrome P450"/>
    <property type="match status" value="1"/>
</dbReference>
<evidence type="ECO:0000256" key="20">
    <source>
        <dbReference type="RuleBase" id="RU000461"/>
    </source>
</evidence>
<dbReference type="AlphaFoldDB" id="A0A7J7I3V7"/>
<evidence type="ECO:0000256" key="16">
    <source>
        <dbReference type="ARBA" id="ARBA00060176"/>
    </source>
</evidence>
<dbReference type="PANTHER" id="PTHR24286">
    <property type="entry name" value="CYTOCHROME P450 26"/>
    <property type="match status" value="1"/>
</dbReference>
<dbReference type="Gene3D" id="3.40.50.300">
    <property type="entry name" value="P-loop containing nucleotide triphosphate hydrolases"/>
    <property type="match status" value="1"/>
</dbReference>
<dbReference type="Gene3D" id="1.10.630.10">
    <property type="entry name" value="Cytochrome P450"/>
    <property type="match status" value="1"/>
</dbReference>
<keyword evidence="20" id="KW-0503">Monooxygenase</keyword>
<dbReference type="Pfam" id="PF00067">
    <property type="entry name" value="p450"/>
    <property type="match status" value="1"/>
</dbReference>
<dbReference type="GO" id="GO:0016132">
    <property type="term" value="P:brassinosteroid biosynthetic process"/>
    <property type="evidence" value="ECO:0007669"/>
    <property type="project" value="TreeGrafter"/>
</dbReference>
<keyword evidence="5" id="KW-0812">Transmembrane</keyword>
<evidence type="ECO:0000256" key="19">
    <source>
        <dbReference type="ARBA" id="ARBA00077474"/>
    </source>
</evidence>
<name>A0A7J7I3V7_CAMSI</name>
<dbReference type="CDD" id="cd11043">
    <property type="entry name" value="CYP90-like"/>
    <property type="match status" value="1"/>
</dbReference>
<keyword evidence="7" id="KW-0547">Nucleotide-binding</keyword>
<evidence type="ECO:0000256" key="8">
    <source>
        <dbReference type="ARBA" id="ARBA00022989"/>
    </source>
</evidence>
<dbReference type="CDD" id="cd01866">
    <property type="entry name" value="Rab2"/>
    <property type="match status" value="1"/>
</dbReference>
<evidence type="ECO:0000256" key="14">
    <source>
        <dbReference type="ARBA" id="ARBA00037910"/>
    </source>
</evidence>
<dbReference type="Pfam" id="PF00071">
    <property type="entry name" value="Ras"/>
    <property type="match status" value="1"/>
</dbReference>
<evidence type="ECO:0000313" key="22">
    <source>
        <dbReference type="EMBL" id="KAF5958828.1"/>
    </source>
</evidence>
<dbReference type="InterPro" id="IPR027417">
    <property type="entry name" value="P-loop_NTPase"/>
</dbReference>
<evidence type="ECO:0000256" key="15">
    <source>
        <dbReference type="ARBA" id="ARBA00052777"/>
    </source>
</evidence>
<dbReference type="SMART" id="SM00173">
    <property type="entry name" value="RAS"/>
    <property type="match status" value="1"/>
</dbReference>
<evidence type="ECO:0000256" key="10">
    <source>
        <dbReference type="ARBA" id="ARBA00023134"/>
    </source>
</evidence>
<keyword evidence="11" id="KW-0472">Membrane</keyword>
<evidence type="ECO:0000256" key="5">
    <source>
        <dbReference type="ARBA" id="ARBA00022692"/>
    </source>
</evidence>
<dbReference type="PANTHER" id="PTHR24286:SF159">
    <property type="entry name" value="CYTOCHROME P450, FAMILY 724, SUBFAMILY A, POLYPEPTIDE 1"/>
    <property type="match status" value="1"/>
</dbReference>